<protein>
    <recommendedName>
        <fullName evidence="1">Head completion nuclease</fullName>
        <ecNumber evidence="1">3.1.-.-</ecNumber>
    </recommendedName>
</protein>
<dbReference type="EC" id="3.1.-.-" evidence="1"/>
<proteinExistence type="inferred from homology"/>
<keyword evidence="1" id="KW-0255">Endonuclease</keyword>
<keyword evidence="1" id="KW-0540">Nuclease</keyword>
<sequence length="158" mass="19031">MLQNPNPNNTRGYKQGYYIPTNKDKFVGHLNKEGVPYRSSLELKFMRLIDANPNVEKWTYEHPDTKISYFDPMMQKQRTYYPDFWMQMRVKGELKTFLIEVKPYSQTQIPKRSAKKSKSTYSRELQTNLNVEVKRRSAEKFCAERGWKYLFVTEKFFK</sequence>
<evidence type="ECO:0000259" key="2">
    <source>
        <dbReference type="Pfam" id="PF08722"/>
    </source>
</evidence>
<feature type="active site" evidence="1">
    <location>
        <position position="83"/>
    </location>
</feature>
<dbReference type="EMBL" id="BK035393">
    <property type="protein sequence ID" value="DAG97880.1"/>
    <property type="molecule type" value="Genomic_DNA"/>
</dbReference>
<reference evidence="3" key="1">
    <citation type="journal article" date="2021" name="Proc. Natl. Acad. Sci. U.S.A.">
        <title>A Catalog of Tens of Thousands of Viruses from Human Metagenomes Reveals Hidden Associations with Chronic Diseases.</title>
        <authorList>
            <person name="Tisza M.J."/>
            <person name="Buck C.B."/>
        </authorList>
    </citation>
    <scope>NUCLEOTIDE SEQUENCE</scope>
    <source>
        <strain evidence="3">CtASH1</strain>
    </source>
</reference>
<feature type="active site" evidence="1">
    <location>
        <position position="42"/>
    </location>
</feature>
<dbReference type="Pfam" id="PF08722">
    <property type="entry name" value="Tn7_TnsA-like_N"/>
    <property type="match status" value="1"/>
</dbReference>
<dbReference type="HAMAP" id="MF_04160">
    <property type="entry name" value="NUCL_HEAD_T4"/>
    <property type="match status" value="1"/>
</dbReference>
<dbReference type="GO" id="GO:0004527">
    <property type="term" value="F:exonuclease activity"/>
    <property type="evidence" value="ECO:0007669"/>
    <property type="project" value="UniProtKB-UniRule"/>
</dbReference>
<name>A0A8S5VTY0_9CAUD</name>
<dbReference type="Gene3D" id="3.40.91.30">
    <property type="match status" value="1"/>
</dbReference>
<dbReference type="InterPro" id="IPR046390">
    <property type="entry name" value="NUCL_HEAD_T4"/>
</dbReference>
<dbReference type="InterPro" id="IPR014833">
    <property type="entry name" value="TnsA_N"/>
</dbReference>
<evidence type="ECO:0000256" key="1">
    <source>
        <dbReference type="HAMAP-Rule" id="MF_04160"/>
    </source>
</evidence>
<organism evidence="3">
    <name type="scientific">Ackermannviridae sp</name>
    <dbReference type="NCBI Taxonomy" id="2831612"/>
    <lineage>
        <taxon>Viruses</taxon>
        <taxon>Duplodnaviria</taxon>
        <taxon>Heunggongvirae</taxon>
        <taxon>Uroviricota</taxon>
        <taxon>Caudoviricetes</taxon>
        <taxon>Pantevenvirales</taxon>
        <taxon>Ackermannviridae</taxon>
    </lineage>
</organism>
<keyword evidence="1" id="KW-0269">Exonuclease</keyword>
<evidence type="ECO:0000313" key="3">
    <source>
        <dbReference type="EMBL" id="DAG97880.1"/>
    </source>
</evidence>
<dbReference type="GO" id="GO:0004519">
    <property type="term" value="F:endonuclease activity"/>
    <property type="evidence" value="ECO:0007669"/>
    <property type="project" value="UniProtKB-UniRule"/>
</dbReference>
<accession>A0A8S5VTY0</accession>
<keyword evidence="1" id="KW-0378">Hydrolase</keyword>
<feature type="domain" description="TnsA endonuclease N-terminal" evidence="2">
    <location>
        <begin position="52"/>
        <end position="154"/>
    </location>
</feature>
<comment type="similarity">
    <text evidence="1">Belongs to the Caudovirales head completion nuclease family.</text>
</comment>
<comment type="function">
    <text evidence="1">During phage morphogenesis, plays an essential role in the head-tail joining step. The associated nuclease activity is essential for morphogenesis, possibly by cleaving packaged DNA to enable the joining of heads to tails. Displays both exo- and endonuclease activity.</text>
</comment>
<feature type="active site" evidence="1">
    <location>
        <position position="102"/>
    </location>
</feature>